<proteinExistence type="predicted"/>
<gene>
    <name evidence="3" type="ORF">A4X13_0g9597</name>
</gene>
<dbReference type="PROSITE" id="PS00028">
    <property type="entry name" value="ZINC_FINGER_C2H2_1"/>
    <property type="match status" value="1"/>
</dbReference>
<reference evidence="3" key="1">
    <citation type="submission" date="2016-04" db="EMBL/GenBank/DDBJ databases">
        <authorList>
            <person name="Nguyen H.D."/>
            <person name="Samba Siva P."/>
            <person name="Cullis J."/>
            <person name="Levesque C.A."/>
            <person name="Hambleton S."/>
        </authorList>
    </citation>
    <scope>NUCLEOTIDE SEQUENCE</scope>
    <source>
        <strain evidence="3">DAOMC 236416</strain>
    </source>
</reference>
<organism evidence="3 4">
    <name type="scientific">Tilletia indica</name>
    <dbReference type="NCBI Taxonomy" id="43049"/>
    <lineage>
        <taxon>Eukaryota</taxon>
        <taxon>Fungi</taxon>
        <taxon>Dikarya</taxon>
        <taxon>Basidiomycota</taxon>
        <taxon>Ustilaginomycotina</taxon>
        <taxon>Exobasidiomycetes</taxon>
        <taxon>Tilletiales</taxon>
        <taxon>Tilletiaceae</taxon>
        <taxon>Tilletia</taxon>
    </lineage>
</organism>
<protein>
    <recommendedName>
        <fullName evidence="2">C2H2-type domain-containing protein</fullName>
    </recommendedName>
</protein>
<dbReference type="Proteomes" id="UP000077521">
    <property type="component" value="Unassembled WGS sequence"/>
</dbReference>
<name>A0A8T8S8V7_9BASI</name>
<dbReference type="EMBL" id="LWDF02002952">
    <property type="protein sequence ID" value="KAE8235139.1"/>
    <property type="molecule type" value="Genomic_DNA"/>
</dbReference>
<dbReference type="PROSITE" id="PS50157">
    <property type="entry name" value="ZINC_FINGER_C2H2_2"/>
    <property type="match status" value="1"/>
</dbReference>
<accession>A0A8T8S8V7</accession>
<keyword evidence="1" id="KW-0862">Zinc</keyword>
<evidence type="ECO:0000313" key="4">
    <source>
        <dbReference type="Proteomes" id="UP000077521"/>
    </source>
</evidence>
<evidence type="ECO:0000256" key="1">
    <source>
        <dbReference type="PROSITE-ProRule" id="PRU00042"/>
    </source>
</evidence>
<comment type="caution">
    <text evidence="3">The sequence shown here is derived from an EMBL/GenBank/DDBJ whole genome shotgun (WGS) entry which is preliminary data.</text>
</comment>
<keyword evidence="4" id="KW-1185">Reference proteome</keyword>
<feature type="domain" description="C2H2-type" evidence="2">
    <location>
        <begin position="44"/>
        <end position="74"/>
    </location>
</feature>
<keyword evidence="1" id="KW-0863">Zinc-finger</keyword>
<sequence length="335" mass="36552">MIMARGQAAALDSSARVLMPPPAIGTKSVTPTGTVSYAEEKGCYVCRVPSCLASFTARSSLAYHTAAEHQDETEVVVLGWEGTWPVGRRQTPFGDTLSPDGLFYCPKCDNPYKIPASLRKHTLKCEGPKPQPNSEANAQPPKVTLELIRNRRKKKEEAAARPFEMPNCNQTTPWAKRSRFLVLLNGQRLEDYAAATDLPQKDGNQDEIALCDLTAAAIREAADRLASVSIIYAQLMNATDVSNTHMTRPMNAKPTTLDGYIKIAQRLILFCARVQLSITDSETDNDGGGLAKLGKVKKAFQGDPVLRGMISRLIANQGSEVIWEIGEHLLSAPLS</sequence>
<evidence type="ECO:0000259" key="2">
    <source>
        <dbReference type="PROSITE" id="PS50157"/>
    </source>
</evidence>
<dbReference type="Gene3D" id="3.30.160.60">
    <property type="entry name" value="Classic Zinc Finger"/>
    <property type="match status" value="1"/>
</dbReference>
<keyword evidence="1" id="KW-0479">Metal-binding</keyword>
<dbReference type="GO" id="GO:0008270">
    <property type="term" value="F:zinc ion binding"/>
    <property type="evidence" value="ECO:0007669"/>
    <property type="project" value="UniProtKB-KW"/>
</dbReference>
<dbReference type="AlphaFoldDB" id="A0A8T8S8V7"/>
<feature type="non-terminal residue" evidence="3">
    <location>
        <position position="335"/>
    </location>
</feature>
<reference evidence="3" key="2">
    <citation type="journal article" date="2019" name="IMA Fungus">
        <title>Genome sequencing and comparison of five Tilletia species to identify candidate genes for the detection of regulated species infecting wheat.</title>
        <authorList>
            <person name="Nguyen H.D.T."/>
            <person name="Sultana T."/>
            <person name="Kesanakurti P."/>
            <person name="Hambleton S."/>
        </authorList>
    </citation>
    <scope>NUCLEOTIDE SEQUENCE</scope>
    <source>
        <strain evidence="3">DAOMC 236416</strain>
    </source>
</reference>
<dbReference type="InterPro" id="IPR013087">
    <property type="entry name" value="Znf_C2H2_type"/>
</dbReference>
<evidence type="ECO:0000313" key="3">
    <source>
        <dbReference type="EMBL" id="KAE8235139.1"/>
    </source>
</evidence>